<organism evidence="3 4">
    <name type="scientific">Streptomyces sp. 900105245</name>
    <dbReference type="NCBI Taxonomy" id="3154379"/>
    <lineage>
        <taxon>Bacteria</taxon>
        <taxon>Bacillati</taxon>
        <taxon>Actinomycetota</taxon>
        <taxon>Actinomycetes</taxon>
        <taxon>Kitasatosporales</taxon>
        <taxon>Streptomycetaceae</taxon>
        <taxon>Streptomyces</taxon>
    </lineage>
</organism>
<dbReference type="PROSITE" id="PS51186">
    <property type="entry name" value="GNAT"/>
    <property type="match status" value="1"/>
</dbReference>
<comment type="caution">
    <text evidence="3">The sequence shown here is derived from an EMBL/GenBank/DDBJ whole genome shotgun (WGS) entry which is preliminary data.</text>
</comment>
<evidence type="ECO:0000313" key="3">
    <source>
        <dbReference type="EMBL" id="MER6434650.1"/>
    </source>
</evidence>
<name>A0ABV1ULN7_9ACTN</name>
<accession>A0ABV1ULN7</accession>
<dbReference type="EMBL" id="JBEPAZ010000163">
    <property type="protein sequence ID" value="MER6434650.1"/>
    <property type="molecule type" value="Genomic_DNA"/>
</dbReference>
<dbReference type="Gene3D" id="3.40.630.30">
    <property type="match status" value="1"/>
</dbReference>
<dbReference type="PANTHER" id="PTHR13947:SF37">
    <property type="entry name" value="LD18367P"/>
    <property type="match status" value="1"/>
</dbReference>
<keyword evidence="1" id="KW-0808">Transferase</keyword>
<dbReference type="CDD" id="cd04301">
    <property type="entry name" value="NAT_SF"/>
    <property type="match status" value="1"/>
</dbReference>
<dbReference type="Proteomes" id="UP001470023">
    <property type="component" value="Unassembled WGS sequence"/>
</dbReference>
<dbReference type="InterPro" id="IPR050769">
    <property type="entry name" value="NAT_camello-type"/>
</dbReference>
<evidence type="ECO:0000313" key="4">
    <source>
        <dbReference type="Proteomes" id="UP001470023"/>
    </source>
</evidence>
<gene>
    <name evidence="3" type="ORF">ABT272_45145</name>
</gene>
<dbReference type="Pfam" id="PF00583">
    <property type="entry name" value="Acetyltransf_1"/>
    <property type="match status" value="1"/>
</dbReference>
<dbReference type="SUPFAM" id="SSF55729">
    <property type="entry name" value="Acyl-CoA N-acyltransferases (Nat)"/>
    <property type="match status" value="1"/>
</dbReference>
<feature type="domain" description="N-acetyltransferase" evidence="2">
    <location>
        <begin position="154"/>
        <end position="294"/>
    </location>
</feature>
<dbReference type="InterPro" id="IPR000182">
    <property type="entry name" value="GNAT_dom"/>
</dbReference>
<evidence type="ECO:0000259" key="2">
    <source>
        <dbReference type="PROSITE" id="PS51186"/>
    </source>
</evidence>
<protein>
    <submittedName>
        <fullName evidence="3">GNAT family N-acetyltransferase</fullName>
    </submittedName>
</protein>
<dbReference type="RefSeq" id="WP_352066451.1">
    <property type="nucleotide sequence ID" value="NZ_JBEPAZ010000163.1"/>
</dbReference>
<evidence type="ECO:0000256" key="1">
    <source>
        <dbReference type="ARBA" id="ARBA00022679"/>
    </source>
</evidence>
<dbReference type="InterPro" id="IPR016181">
    <property type="entry name" value="Acyl_CoA_acyltransferase"/>
</dbReference>
<proteinExistence type="predicted"/>
<reference evidence="3 4" key="1">
    <citation type="submission" date="2024-06" db="EMBL/GenBank/DDBJ databases">
        <title>The Natural Products Discovery Center: Release of the First 8490 Sequenced Strains for Exploring Actinobacteria Biosynthetic Diversity.</title>
        <authorList>
            <person name="Kalkreuter E."/>
            <person name="Kautsar S.A."/>
            <person name="Yang D."/>
            <person name="Bader C.D."/>
            <person name="Teijaro C.N."/>
            <person name="Fluegel L."/>
            <person name="Davis C.M."/>
            <person name="Simpson J.R."/>
            <person name="Lauterbach L."/>
            <person name="Steele A.D."/>
            <person name="Gui C."/>
            <person name="Meng S."/>
            <person name="Li G."/>
            <person name="Viehrig K."/>
            <person name="Ye F."/>
            <person name="Su P."/>
            <person name="Kiefer A.F."/>
            <person name="Nichols A."/>
            <person name="Cepeda A.J."/>
            <person name="Yan W."/>
            <person name="Fan B."/>
            <person name="Jiang Y."/>
            <person name="Adhikari A."/>
            <person name="Zheng C.-J."/>
            <person name="Schuster L."/>
            <person name="Cowan T.M."/>
            <person name="Smanski M.J."/>
            <person name="Chevrette M.G."/>
            <person name="De Carvalho L.P.S."/>
            <person name="Shen B."/>
        </authorList>
    </citation>
    <scope>NUCLEOTIDE SEQUENCE [LARGE SCALE GENOMIC DNA]</scope>
    <source>
        <strain evidence="3 4">NPDC001166</strain>
    </source>
</reference>
<sequence length="294" mass="31281">MIESVASMKPAWLCGLAGVAVVGGFRVRAIEMGDHAAVLALVDADRLVGQPAAGGELLTAVSRKGLVRPATLVLTDTRGTIRGVAHCAVRTSDGAGLIGWLHTLEDIEAAAALIAAARAQLGPVPMLYAGTGPTQPPQAGIFPLLGIAQHRCPSTTRALSSAGFTEAATRLYFHHPLTPAPAPPIEPLADLRAATDPPGFQLTLYATDGHPMASAVLHRWDDEHWHLRHLSVRADHRKRGIASHLLAQCLHTAHARGATSLIAHTHENDHISARLLEHAHFTTIDTLTIHHRRP</sequence>
<dbReference type="PANTHER" id="PTHR13947">
    <property type="entry name" value="GNAT FAMILY N-ACETYLTRANSFERASE"/>
    <property type="match status" value="1"/>
</dbReference>
<keyword evidence="4" id="KW-1185">Reference proteome</keyword>